<dbReference type="InterPro" id="IPR020945">
    <property type="entry name" value="DMSO/NO3_reduct_chaperone"/>
</dbReference>
<dbReference type="GO" id="GO:0051131">
    <property type="term" value="P:chaperone-mediated protein complex assembly"/>
    <property type="evidence" value="ECO:0007669"/>
    <property type="project" value="InterPro"/>
</dbReference>
<sequence length="221" mass="24468">MRGLRVVARRPRTPNAATVIRLIASWCLSYPDDEVLGRVDLMRAALEEQDDPRATEPLRQTIDHLDGGEPDTLRRSYIELFDLSKRHTLYLSYWSDGDTRRRGTSLGEFKQAYRDSGFLVDLHGELPDHLPVVLEFSARADPVRGVELLEKHRAALELIRFALLDAGSPYAGALGAVCATLPSPSPPDRATAMAMCAPAPTETVGLEPFDPRLLPIDPTRA</sequence>
<evidence type="ECO:0000313" key="3">
    <source>
        <dbReference type="Proteomes" id="UP000194632"/>
    </source>
</evidence>
<dbReference type="OrthoDB" id="4307003at2"/>
<dbReference type="Proteomes" id="UP000194632">
    <property type="component" value="Unassembled WGS sequence"/>
</dbReference>
<name>A0A243QDJ3_9ACTN</name>
<dbReference type="GO" id="GO:0051082">
    <property type="term" value="F:unfolded protein binding"/>
    <property type="evidence" value="ECO:0007669"/>
    <property type="project" value="InterPro"/>
</dbReference>
<comment type="caution">
    <text evidence="2">The sequence shown here is derived from an EMBL/GenBank/DDBJ whole genome shotgun (WGS) entry which is preliminary data.</text>
</comment>
<proteinExistence type="predicted"/>
<dbReference type="InterPro" id="IPR003765">
    <property type="entry name" value="NO3_reductase_chaperone_NarJ"/>
</dbReference>
<organism evidence="2 3">
    <name type="scientific">Gordonia lacunae</name>
    <dbReference type="NCBI Taxonomy" id="417102"/>
    <lineage>
        <taxon>Bacteria</taxon>
        <taxon>Bacillati</taxon>
        <taxon>Actinomycetota</taxon>
        <taxon>Actinomycetes</taxon>
        <taxon>Mycobacteriales</taxon>
        <taxon>Gordoniaceae</taxon>
        <taxon>Gordonia</taxon>
    </lineage>
</organism>
<dbReference type="PANTHER" id="PTHR43680:SF2">
    <property type="entry name" value="NITRATE REDUCTASE MOLYBDENUM COFACTOR ASSEMBLY CHAPERONE NARJ"/>
    <property type="match status" value="1"/>
</dbReference>
<dbReference type="NCBIfam" id="TIGR00684">
    <property type="entry name" value="narJ"/>
    <property type="match status" value="1"/>
</dbReference>
<dbReference type="RefSeq" id="WP_086534420.1">
    <property type="nucleotide sequence ID" value="NZ_NGFO01000005.1"/>
</dbReference>
<protein>
    <submittedName>
        <fullName evidence="2">Nitrate reductase molybdenum cofactor assembly chaperone</fullName>
    </submittedName>
</protein>
<evidence type="ECO:0000256" key="1">
    <source>
        <dbReference type="ARBA" id="ARBA00023063"/>
    </source>
</evidence>
<accession>A0A243QDJ3</accession>
<dbReference type="InterPro" id="IPR036411">
    <property type="entry name" value="TorD-like_sf"/>
</dbReference>
<dbReference type="Gene3D" id="1.10.3480.10">
    <property type="entry name" value="TorD-like"/>
    <property type="match status" value="1"/>
</dbReference>
<keyword evidence="3" id="KW-1185">Reference proteome</keyword>
<dbReference type="AlphaFoldDB" id="A0A243QDJ3"/>
<reference evidence="2 3" key="1">
    <citation type="submission" date="2017-05" db="EMBL/GenBank/DDBJ databases">
        <title>Biotechnological potential of actinobacteria isolated from South African environments.</title>
        <authorList>
            <person name="Le Roes-Hill M."/>
            <person name="Prins A."/>
            <person name="Durrell K.A."/>
        </authorList>
    </citation>
    <scope>NUCLEOTIDE SEQUENCE [LARGE SCALE GENOMIC DNA]</scope>
    <source>
        <strain evidence="2">BS2</strain>
    </source>
</reference>
<dbReference type="PANTHER" id="PTHR43680">
    <property type="entry name" value="NITRATE REDUCTASE MOLYBDENUM COFACTOR ASSEMBLY CHAPERONE"/>
    <property type="match status" value="1"/>
</dbReference>
<dbReference type="Pfam" id="PF02613">
    <property type="entry name" value="Nitrate_red_del"/>
    <property type="match status" value="1"/>
</dbReference>
<keyword evidence="1" id="KW-0534">Nitrate assimilation</keyword>
<dbReference type="GO" id="GO:0042128">
    <property type="term" value="P:nitrate assimilation"/>
    <property type="evidence" value="ECO:0007669"/>
    <property type="project" value="UniProtKB-KW"/>
</dbReference>
<dbReference type="SUPFAM" id="SSF89155">
    <property type="entry name" value="TorD-like"/>
    <property type="match status" value="1"/>
</dbReference>
<gene>
    <name evidence="2" type="ORF">CA982_05925</name>
</gene>
<dbReference type="EMBL" id="NGFO01000005">
    <property type="protein sequence ID" value="OUC79839.1"/>
    <property type="molecule type" value="Genomic_DNA"/>
</dbReference>
<dbReference type="STRING" id="417102.CA982_05925"/>
<evidence type="ECO:0000313" key="2">
    <source>
        <dbReference type="EMBL" id="OUC79839.1"/>
    </source>
</evidence>
<dbReference type="GO" id="GO:0016530">
    <property type="term" value="F:metallochaperone activity"/>
    <property type="evidence" value="ECO:0007669"/>
    <property type="project" value="TreeGrafter"/>
</dbReference>